<dbReference type="Proteomes" id="UP000001693">
    <property type="component" value="Chromosome"/>
</dbReference>
<organism evidence="1 2">
    <name type="scientific">Leptothrix cholodnii (strain ATCC 51168 / LMG 8142 / SP-6)</name>
    <name type="common">Leptothrix discophora (strain SP-6)</name>
    <dbReference type="NCBI Taxonomy" id="395495"/>
    <lineage>
        <taxon>Bacteria</taxon>
        <taxon>Pseudomonadati</taxon>
        <taxon>Pseudomonadota</taxon>
        <taxon>Betaproteobacteria</taxon>
        <taxon>Burkholderiales</taxon>
        <taxon>Sphaerotilaceae</taxon>
        <taxon>Leptothrix</taxon>
    </lineage>
</organism>
<keyword evidence="2" id="KW-1185">Reference proteome</keyword>
<evidence type="ECO:0000313" key="2">
    <source>
        <dbReference type="Proteomes" id="UP000001693"/>
    </source>
</evidence>
<protein>
    <submittedName>
        <fullName evidence="1">Uncharacterized protein</fullName>
    </submittedName>
</protein>
<dbReference type="OrthoDB" id="8908743at2"/>
<evidence type="ECO:0000313" key="1">
    <source>
        <dbReference type="EMBL" id="ACB33995.1"/>
    </source>
</evidence>
<dbReference type="KEGG" id="lch:Lcho_1728"/>
<gene>
    <name evidence="1" type="ordered locus">Lcho_1728</name>
</gene>
<dbReference type="RefSeq" id="WP_012346756.1">
    <property type="nucleotide sequence ID" value="NC_010524.1"/>
</dbReference>
<reference evidence="1 2" key="1">
    <citation type="submission" date="2008-03" db="EMBL/GenBank/DDBJ databases">
        <title>Complete sequence of Leptothrix cholodnii SP-6.</title>
        <authorList>
            <consortium name="US DOE Joint Genome Institute"/>
            <person name="Copeland A."/>
            <person name="Lucas S."/>
            <person name="Lapidus A."/>
            <person name="Glavina del Rio T."/>
            <person name="Dalin E."/>
            <person name="Tice H."/>
            <person name="Bruce D."/>
            <person name="Goodwin L."/>
            <person name="Pitluck S."/>
            <person name="Chertkov O."/>
            <person name="Brettin T."/>
            <person name="Detter J.C."/>
            <person name="Han C."/>
            <person name="Kuske C.R."/>
            <person name="Schmutz J."/>
            <person name="Larimer F."/>
            <person name="Land M."/>
            <person name="Hauser L."/>
            <person name="Kyrpides N."/>
            <person name="Lykidis A."/>
            <person name="Emerson D."/>
            <person name="Richardson P."/>
        </authorList>
    </citation>
    <scope>NUCLEOTIDE SEQUENCE [LARGE SCALE GENOMIC DNA]</scope>
    <source>
        <strain evidence="2">ATCC 51168 / LMG 8142 / SP-6</strain>
    </source>
</reference>
<proteinExistence type="predicted"/>
<dbReference type="EMBL" id="CP001013">
    <property type="protein sequence ID" value="ACB33995.1"/>
    <property type="molecule type" value="Genomic_DNA"/>
</dbReference>
<accession>B1XY94</accession>
<dbReference type="eggNOG" id="ENOG5033GKS">
    <property type="taxonomic scope" value="Bacteria"/>
</dbReference>
<dbReference type="AlphaFoldDB" id="B1XY94"/>
<name>B1XY94_LEPCP</name>
<dbReference type="HOGENOM" id="CLU_199505_0_0_4"/>
<sequence>MQWFKAWLTRRPAASPERQRALDLIAAIDAGGLPLNPARVNDIARKLGLEVSTKARIDDTIVRIRAALQRDPP</sequence>